<dbReference type="InterPro" id="IPR036942">
    <property type="entry name" value="Beta-barrel_TonB_sf"/>
</dbReference>
<dbReference type="SUPFAM" id="SSF56935">
    <property type="entry name" value="Porins"/>
    <property type="match status" value="1"/>
</dbReference>
<evidence type="ECO:0000256" key="3">
    <source>
        <dbReference type="ARBA" id="ARBA00022452"/>
    </source>
</evidence>
<name>A0A7S7NUS6_PALFE</name>
<accession>A0A7S7NUS6</accession>
<evidence type="ECO:0000256" key="6">
    <source>
        <dbReference type="ARBA" id="ARBA00023237"/>
    </source>
</evidence>
<evidence type="ECO:0000313" key="9">
    <source>
        <dbReference type="Proteomes" id="UP000593892"/>
    </source>
</evidence>
<evidence type="ECO:0000256" key="2">
    <source>
        <dbReference type="ARBA" id="ARBA00022448"/>
    </source>
</evidence>
<feature type="domain" description="TonB-dependent transporter Oar-like beta-barrel" evidence="7">
    <location>
        <begin position="237"/>
        <end position="1069"/>
    </location>
</feature>
<dbReference type="GO" id="GO:0015344">
    <property type="term" value="F:siderophore uptake transmembrane transporter activity"/>
    <property type="evidence" value="ECO:0007669"/>
    <property type="project" value="TreeGrafter"/>
</dbReference>
<gene>
    <name evidence="8" type="ORF">IRI77_09550</name>
</gene>
<dbReference type="Pfam" id="PF13620">
    <property type="entry name" value="CarboxypepD_reg"/>
    <property type="match status" value="1"/>
</dbReference>
<dbReference type="Gene3D" id="2.60.40.1120">
    <property type="entry name" value="Carboxypeptidase-like, regulatory domain"/>
    <property type="match status" value="1"/>
</dbReference>
<evidence type="ECO:0000313" key="8">
    <source>
        <dbReference type="EMBL" id="QOY90177.1"/>
    </source>
</evidence>
<organism evidence="8 9">
    <name type="scientific">Paludibaculum fermentans</name>
    <dbReference type="NCBI Taxonomy" id="1473598"/>
    <lineage>
        <taxon>Bacteria</taxon>
        <taxon>Pseudomonadati</taxon>
        <taxon>Acidobacteriota</taxon>
        <taxon>Terriglobia</taxon>
        <taxon>Bryobacterales</taxon>
        <taxon>Bryobacteraceae</taxon>
        <taxon>Paludibaculum</taxon>
    </lineage>
</organism>
<evidence type="ECO:0000259" key="7">
    <source>
        <dbReference type="Pfam" id="PF25183"/>
    </source>
</evidence>
<dbReference type="AlphaFoldDB" id="A0A7S7NUS6"/>
<dbReference type="SUPFAM" id="SSF49452">
    <property type="entry name" value="Starch-binding domain-like"/>
    <property type="match status" value="1"/>
</dbReference>
<comment type="subcellular location">
    <subcellularLocation>
        <location evidence="1">Cell outer membrane</location>
        <topology evidence="1">Multi-pass membrane protein</topology>
    </subcellularLocation>
</comment>
<keyword evidence="8" id="KW-0675">Receptor</keyword>
<dbReference type="InterPro" id="IPR039426">
    <property type="entry name" value="TonB-dep_rcpt-like"/>
</dbReference>
<keyword evidence="5" id="KW-0472">Membrane</keyword>
<keyword evidence="9" id="KW-1185">Reference proteome</keyword>
<dbReference type="InterPro" id="IPR057601">
    <property type="entry name" value="Oar-like_b-barrel"/>
</dbReference>
<dbReference type="GO" id="GO:0009279">
    <property type="term" value="C:cell outer membrane"/>
    <property type="evidence" value="ECO:0007669"/>
    <property type="project" value="UniProtKB-SubCell"/>
</dbReference>
<evidence type="ECO:0000256" key="4">
    <source>
        <dbReference type="ARBA" id="ARBA00022692"/>
    </source>
</evidence>
<dbReference type="EMBL" id="CP063849">
    <property type="protein sequence ID" value="QOY90177.1"/>
    <property type="molecule type" value="Genomic_DNA"/>
</dbReference>
<keyword evidence="4" id="KW-0812">Transmembrane</keyword>
<dbReference type="Proteomes" id="UP000593892">
    <property type="component" value="Chromosome"/>
</dbReference>
<dbReference type="Pfam" id="PF25183">
    <property type="entry name" value="OMP_b-brl_4"/>
    <property type="match status" value="1"/>
</dbReference>
<dbReference type="PANTHER" id="PTHR30069:SF46">
    <property type="entry name" value="OAR PROTEIN"/>
    <property type="match status" value="1"/>
</dbReference>
<evidence type="ECO:0000256" key="5">
    <source>
        <dbReference type="ARBA" id="ARBA00023136"/>
    </source>
</evidence>
<dbReference type="RefSeq" id="WP_194451842.1">
    <property type="nucleotide sequence ID" value="NZ_CP063849.1"/>
</dbReference>
<sequence length="1076" mass="115998">MKRFLMGGLLLLHAFAQDPSAAVEGSILDRTGGAIPGARVAIRNLGNGFTQSLDSTPAGAFTFPVLPIGQYELTVEKNGFAPYKTPTLQLNVNQTLRLNILLDVAMAHETLQIEADSTLVQTGSSVLGSVVTHREVSDLPLNGRNFSQLGLLQLGVVPMTTGLTEQGGSRRSGHAYIVNGQRPESNNYLLDGSRAVNRIDGGFALKPPIDAIEEFKILTHTAPAEYGGASGGNTSVVTRSGTNALHGSAYAFLRNDHLDTRNFFVAETEPLKQNQFGATAGGPLVRNRAFFFGYYEGFRNRQGITRGSTVPTTQQRAGDFSHALSSLIDPTTGQPFPGGLIPASSISPLAQSLLKYYPAGNSSPSFFSSTQPLANDTNQSGLKLDFLLSNADTLSARYALSSGLAQNPFSILGADLPGFRVEDELRTQLFSLTETHIAGAFVNTFRGSFFRHWFLLERRLSGLAPRQLGFQYDSTLDFAQGAPFIIINGYSNMGDPAIGPRDTTQNDYDLQDSVAHASGRHNLKLGIGLRRTQVNSNQGHYANGAFVFSTTPSNDSFANFLLGLPSQFTQAGGDFYRGLRSRDFNLYFQDEWRITPSITLNYGARYEISTPFSEINNRLNAFAPGRQSLIQPSAPAGVLYPGDPGVPATIAPTFRKGLMPRLGLAWDVTGRGSTLLRAGYAIFYDALVNGVGGPLRVATQSLPWVTVRQVTGSVNFQQPLGPGPFTSGVFALPMSLFTIAGDLRPPYAQDWNFALQQTLGNQVIDLRYVGTKGTRLPRFIDGNPAVNTPSATAANANRRRQYAGCTSLTQPCTLGYAALVTGGENSTYHSAQAGITRRLQSGVAFAASYTFSKTLDGVSSLHIAGPAPILVSGEMDLAQNPFNLSAEHGPSLFDARHRLVMHGTYEVPTLHAANRLVQSLLRNWQLNGISTLASGTPFTVYDSRNVSLQAPIPPVAGTFASRPDLIANPNAGPHTIQQWVSPAAFRRLNAVTEAGQFGNEGRNVVRGPGLANLDLSLMRTFKATERLDLQFRAESFNALNHPNFGLPVNDLVSPNFGRIVESGPPRLLQFALKLLF</sequence>
<protein>
    <submittedName>
        <fullName evidence="8">TonB-dependent receptor</fullName>
    </submittedName>
</protein>
<keyword evidence="3" id="KW-1134">Transmembrane beta strand</keyword>
<dbReference type="Gene3D" id="2.40.170.20">
    <property type="entry name" value="TonB-dependent receptor, beta-barrel domain"/>
    <property type="match status" value="1"/>
</dbReference>
<dbReference type="GO" id="GO:0044718">
    <property type="term" value="P:siderophore transmembrane transport"/>
    <property type="evidence" value="ECO:0007669"/>
    <property type="project" value="TreeGrafter"/>
</dbReference>
<evidence type="ECO:0000256" key="1">
    <source>
        <dbReference type="ARBA" id="ARBA00004571"/>
    </source>
</evidence>
<keyword evidence="2" id="KW-0813">Transport</keyword>
<keyword evidence="6" id="KW-0998">Cell outer membrane</keyword>
<dbReference type="GO" id="GO:0030246">
    <property type="term" value="F:carbohydrate binding"/>
    <property type="evidence" value="ECO:0007669"/>
    <property type="project" value="InterPro"/>
</dbReference>
<proteinExistence type="predicted"/>
<dbReference type="KEGG" id="pfer:IRI77_09550"/>
<reference evidence="8 9" key="1">
    <citation type="submission" date="2020-10" db="EMBL/GenBank/DDBJ databases">
        <title>Complete genome sequence of Paludibaculum fermentans P105T, a facultatively anaerobic acidobacterium capable of dissimilatory Fe(III) reduction.</title>
        <authorList>
            <person name="Dedysh S.N."/>
            <person name="Beletsky A.V."/>
            <person name="Kulichevskaya I.S."/>
            <person name="Mardanov A.V."/>
            <person name="Ravin N.V."/>
        </authorList>
    </citation>
    <scope>NUCLEOTIDE SEQUENCE [LARGE SCALE GENOMIC DNA]</scope>
    <source>
        <strain evidence="8 9">P105</strain>
    </source>
</reference>
<dbReference type="PANTHER" id="PTHR30069">
    <property type="entry name" value="TONB-DEPENDENT OUTER MEMBRANE RECEPTOR"/>
    <property type="match status" value="1"/>
</dbReference>
<dbReference type="InterPro" id="IPR013784">
    <property type="entry name" value="Carb-bd-like_fold"/>
</dbReference>